<reference evidence="6 7" key="1">
    <citation type="submission" date="2024-02" db="EMBL/GenBank/DDBJ databases">
        <authorList>
            <person name="Daric V."/>
            <person name="Darras S."/>
        </authorList>
    </citation>
    <scope>NUCLEOTIDE SEQUENCE [LARGE SCALE GENOMIC DNA]</scope>
</reference>
<dbReference type="Proteomes" id="UP001642483">
    <property type="component" value="Unassembled WGS sequence"/>
</dbReference>
<keyword evidence="3" id="KW-0677">Repeat</keyword>
<feature type="signal peptide" evidence="5">
    <location>
        <begin position="1"/>
        <end position="22"/>
    </location>
</feature>
<accession>A0ABP0F9Z3</accession>
<comment type="caution">
    <text evidence="6">The sequence shown here is derived from an EMBL/GenBank/DDBJ whole genome shotgun (WGS) entry which is preliminary data.</text>
</comment>
<proteinExistence type="predicted"/>
<sequence length="624" mass="69646">MYLTSFGILSLLIGVLVRGIVGSCKTSENDTACPFGCCCNAEQYYVACNGKKFTKIPVGIPKDIKMLRFSNNILTNITSMVFESLQALETLNLNDNNIVSISTNAFANLKSLKTLDLSGNILIQFPWKSLLNLPKLQSLYLERNKLYDLPNEENILNRLGGLMHLSVYANPFLCSCKLLNFSSWLQHNLRATKSAGSVNVVKHETLKCTSRYGLVSYLLPYVNATGVYKSKCVKPDAKIFAGNISDDYLIKFGQTAITRSLEIYPSMATIYLHHNSSALVTCKSGSDDGDLMTAYFYNKTDGGSSFICVAENFAGTSFLEARLIEEKPKYFTQLLDGLDAITSEVQATLQPTRSDGTFYSNRNATSRQNELGVKKIRSQCAIGFNASVTILSPALELPLTYRYNFTNETQATIKLEAPLRGAIKVLIEGMTSNKFMAQLCRIWQDREFEIVSRHNINRVDNDLAIKDGCRSCRYVICLFNEAYPTVQVCANFTLTSSNLENDMLVVWIVGGFFMSLSFIPPLLCVLQNYTLLDKKSRRRGVLRCNENKSTNDFPQYVEQEEPLVPRNSSKTNYKNLSLVGSCKLVSSTMGNNLGGESSNPKDSVHVWLNQLNHEEWSMSSDASL</sequence>
<feature type="chain" id="PRO_5046334458" evidence="5">
    <location>
        <begin position="23"/>
        <end position="624"/>
    </location>
</feature>
<organism evidence="6 7">
    <name type="scientific">Clavelina lepadiformis</name>
    <name type="common">Light-bulb sea squirt</name>
    <name type="synonym">Ascidia lepadiformis</name>
    <dbReference type="NCBI Taxonomy" id="159417"/>
    <lineage>
        <taxon>Eukaryota</taxon>
        <taxon>Metazoa</taxon>
        <taxon>Chordata</taxon>
        <taxon>Tunicata</taxon>
        <taxon>Ascidiacea</taxon>
        <taxon>Aplousobranchia</taxon>
        <taxon>Clavelinidae</taxon>
        <taxon>Clavelina</taxon>
    </lineage>
</organism>
<dbReference type="EMBL" id="CAWYQH010000013">
    <property type="protein sequence ID" value="CAK8675122.1"/>
    <property type="molecule type" value="Genomic_DNA"/>
</dbReference>
<dbReference type="InterPro" id="IPR032675">
    <property type="entry name" value="LRR_dom_sf"/>
</dbReference>
<dbReference type="PANTHER" id="PTHR24369:SF210">
    <property type="entry name" value="CHAOPTIN-RELATED"/>
    <property type="match status" value="1"/>
</dbReference>
<dbReference type="Pfam" id="PF13855">
    <property type="entry name" value="LRR_8"/>
    <property type="match status" value="1"/>
</dbReference>
<evidence type="ECO:0000256" key="3">
    <source>
        <dbReference type="ARBA" id="ARBA00022737"/>
    </source>
</evidence>
<keyword evidence="7" id="KW-1185">Reference proteome</keyword>
<dbReference type="Gene3D" id="3.80.10.10">
    <property type="entry name" value="Ribonuclease Inhibitor"/>
    <property type="match status" value="1"/>
</dbReference>
<keyword evidence="1" id="KW-0433">Leucine-rich repeat</keyword>
<dbReference type="InterPro" id="IPR050541">
    <property type="entry name" value="LRR_TM_domain-containing"/>
</dbReference>
<dbReference type="SUPFAM" id="SSF52058">
    <property type="entry name" value="L domain-like"/>
    <property type="match status" value="1"/>
</dbReference>
<dbReference type="InterPro" id="IPR001611">
    <property type="entry name" value="Leu-rich_rpt"/>
</dbReference>
<dbReference type="InterPro" id="IPR003591">
    <property type="entry name" value="Leu-rich_rpt_typical-subtyp"/>
</dbReference>
<name>A0ABP0F9Z3_CLALP</name>
<evidence type="ECO:0000256" key="1">
    <source>
        <dbReference type="ARBA" id="ARBA00022614"/>
    </source>
</evidence>
<keyword evidence="4" id="KW-0472">Membrane</keyword>
<evidence type="ECO:0000256" key="5">
    <source>
        <dbReference type="SAM" id="SignalP"/>
    </source>
</evidence>
<evidence type="ECO:0000313" key="7">
    <source>
        <dbReference type="Proteomes" id="UP001642483"/>
    </source>
</evidence>
<protein>
    <submittedName>
        <fullName evidence="6">Uncharacterized protein</fullName>
    </submittedName>
</protein>
<dbReference type="PANTHER" id="PTHR24369">
    <property type="entry name" value="ANTIGEN BSP, PUTATIVE-RELATED"/>
    <property type="match status" value="1"/>
</dbReference>
<keyword evidence="2 5" id="KW-0732">Signal</keyword>
<dbReference type="PROSITE" id="PS51450">
    <property type="entry name" value="LRR"/>
    <property type="match status" value="3"/>
</dbReference>
<evidence type="ECO:0000256" key="4">
    <source>
        <dbReference type="SAM" id="Phobius"/>
    </source>
</evidence>
<dbReference type="SMART" id="SM00369">
    <property type="entry name" value="LRR_TYP"/>
    <property type="match status" value="3"/>
</dbReference>
<keyword evidence="4" id="KW-1133">Transmembrane helix</keyword>
<feature type="transmembrane region" description="Helical" evidence="4">
    <location>
        <begin position="504"/>
        <end position="529"/>
    </location>
</feature>
<keyword evidence="4" id="KW-0812">Transmembrane</keyword>
<evidence type="ECO:0000256" key="2">
    <source>
        <dbReference type="ARBA" id="ARBA00022729"/>
    </source>
</evidence>
<evidence type="ECO:0000313" key="6">
    <source>
        <dbReference type="EMBL" id="CAK8675122.1"/>
    </source>
</evidence>
<gene>
    <name evidence="6" type="ORF">CVLEPA_LOCUS4741</name>
</gene>